<feature type="active site" description="Nucleophile" evidence="2">
    <location>
        <position position="106"/>
    </location>
</feature>
<dbReference type="RefSeq" id="WP_006290052.1">
    <property type="nucleotide sequence ID" value="NZ_AP012333.1"/>
</dbReference>
<keyword evidence="2" id="KW-0961">Cell wall biogenesis/degradation</keyword>
<protein>
    <recommendedName>
        <fullName evidence="2">Lipid II isoglutaminyl synthase (glutamine-hydrolyzing) subunit GatD</fullName>
        <ecNumber evidence="2">6.3.5.13</ecNumber>
    </recommendedName>
    <alternativeName>
        <fullName evidence="2">Lipid II isoglutaminyl synthase glutaminase subunit</fullName>
        <ecNumber evidence="2">3.5.1.2</ecNumber>
    </alternativeName>
</protein>
<reference evidence="4 5" key="1">
    <citation type="submission" date="2010-12" db="EMBL/GenBank/DDBJ databases">
        <authorList>
            <person name="Muzny D."/>
            <person name="Qin X."/>
            <person name="Buhay C."/>
            <person name="Dugan-Rocha S."/>
            <person name="Ding Y."/>
            <person name="Chen G."/>
            <person name="Hawes A."/>
            <person name="Holder M."/>
            <person name="Jhangiani S."/>
            <person name="Johnson A."/>
            <person name="Khan Z."/>
            <person name="Li Z."/>
            <person name="Liu W."/>
            <person name="Liu X."/>
            <person name="Perez L."/>
            <person name="Shen H."/>
            <person name="Wang Q."/>
            <person name="Watt J."/>
            <person name="Xi L."/>
            <person name="Xin Y."/>
            <person name="Zhou J."/>
            <person name="Deng J."/>
            <person name="Jiang H."/>
            <person name="Liu Y."/>
            <person name="Qu J."/>
            <person name="Song X.-Z."/>
            <person name="Zhang L."/>
            <person name="Villasana D."/>
            <person name="Johnson A."/>
            <person name="Liu J."/>
            <person name="Liyanage D."/>
            <person name="Lorensuhewa L."/>
            <person name="Robinson T."/>
            <person name="Song A."/>
            <person name="Song B.-B."/>
            <person name="Dinh H."/>
            <person name="Thornton R."/>
            <person name="Coyle M."/>
            <person name="Francisco L."/>
            <person name="Jackson L."/>
            <person name="Javaid M."/>
            <person name="Korchina V."/>
            <person name="Kovar C."/>
            <person name="Mata R."/>
            <person name="Mathew T."/>
            <person name="Ngo R."/>
            <person name="Nguyen L."/>
            <person name="Nguyen N."/>
            <person name="Okwuonu G."/>
            <person name="Ongeri F."/>
            <person name="Pham C."/>
            <person name="Simmons D."/>
            <person name="Wilczek-Boney K."/>
            <person name="Hale W."/>
            <person name="Jakkamsetti A."/>
            <person name="Pham P."/>
            <person name="Ruth R."/>
            <person name="San Lucas F."/>
            <person name="Warren J."/>
            <person name="Zhang J."/>
            <person name="Zhao Z."/>
            <person name="Zhou C."/>
            <person name="Zhu D."/>
            <person name="Lee S."/>
            <person name="Bess C."/>
            <person name="Blankenburg K."/>
            <person name="Forbes L."/>
            <person name="Fu Q."/>
            <person name="Gubbala S."/>
            <person name="Hirani K."/>
            <person name="Jayaseelan J.C."/>
            <person name="Lara F."/>
            <person name="Munidasa M."/>
            <person name="Palculict T."/>
            <person name="Patil S."/>
            <person name="Pu L.-L."/>
            <person name="Saada N."/>
            <person name="Tang L."/>
            <person name="Weissenberger G."/>
            <person name="Zhu Y."/>
            <person name="Hemphill L."/>
            <person name="Shang Y."/>
            <person name="Youmans B."/>
            <person name="Ayvaz T."/>
            <person name="Ross M."/>
            <person name="Santibanez J."/>
            <person name="Aqrawi P."/>
            <person name="Gross S."/>
            <person name="Joshi V."/>
            <person name="Fowler G."/>
            <person name="Nazareth L."/>
            <person name="Reid J."/>
            <person name="Worley K."/>
            <person name="Petrosino J."/>
            <person name="Highlander S."/>
            <person name="Gibbs R."/>
        </authorList>
    </citation>
    <scope>NUCLEOTIDE SEQUENCE [LARGE SCALE GENOMIC DNA]</scope>
    <source>
        <strain evidence="4 5">DSM 10105</strain>
    </source>
</reference>
<comment type="pathway">
    <text evidence="2">Cell wall biogenesis; peptidoglycan biosynthesis.</text>
</comment>
<dbReference type="PANTHER" id="PTHR21343">
    <property type="entry name" value="DETHIOBIOTIN SYNTHETASE"/>
    <property type="match status" value="1"/>
</dbReference>
<dbReference type="Gene3D" id="3.40.50.880">
    <property type="match status" value="1"/>
</dbReference>
<dbReference type="HOGENOM" id="CLU_064047_0_0_11"/>
<comment type="subunit">
    <text evidence="2">Forms a heterodimer with MurT.</text>
</comment>
<dbReference type="PROSITE" id="PS51274">
    <property type="entry name" value="GATASE_COBBQ"/>
    <property type="match status" value="1"/>
</dbReference>
<name>E6JZ33_PARDN</name>
<feature type="active site" evidence="2">
    <location>
        <position position="204"/>
    </location>
</feature>
<comment type="caution">
    <text evidence="4">The sequence shown here is derived from an EMBL/GenBank/DDBJ whole genome shotgun (WGS) entry which is preliminary data.</text>
</comment>
<dbReference type="PANTHER" id="PTHR21343:SF9">
    <property type="entry name" value="LIPID II ISOGLUTAMINYL SYNTHASE (GLUTAMINE-HYDROLYZING) SUBUNIT GATD"/>
    <property type="match status" value="1"/>
</dbReference>
<feature type="binding site" evidence="2">
    <location>
        <position position="140"/>
    </location>
    <ligand>
        <name>substrate</name>
    </ligand>
</feature>
<dbReference type="Proteomes" id="UP000004946">
    <property type="component" value="Chromosome"/>
</dbReference>
<evidence type="ECO:0000256" key="1">
    <source>
        <dbReference type="ARBA" id="ARBA00022962"/>
    </source>
</evidence>
<evidence type="ECO:0000256" key="2">
    <source>
        <dbReference type="HAMAP-Rule" id="MF_02213"/>
    </source>
</evidence>
<keyword evidence="1 2" id="KW-0315">Glutamine amidotransferase</keyword>
<dbReference type="InterPro" id="IPR011698">
    <property type="entry name" value="GATase_3"/>
</dbReference>
<dbReference type="GO" id="GO:0004359">
    <property type="term" value="F:glutaminase activity"/>
    <property type="evidence" value="ECO:0007669"/>
    <property type="project" value="UniProtKB-UniRule"/>
</dbReference>
<dbReference type="EC" id="3.5.1.2" evidence="2"/>
<dbReference type="EC" id="6.3.5.13" evidence="2"/>
<dbReference type="InterPro" id="IPR043702">
    <property type="entry name" value="Lipid_II_synth_GatD"/>
</dbReference>
<dbReference type="GO" id="GO:0008360">
    <property type="term" value="P:regulation of cell shape"/>
    <property type="evidence" value="ECO:0007669"/>
    <property type="project" value="UniProtKB-KW"/>
</dbReference>
<keyword evidence="5" id="KW-1185">Reference proteome</keyword>
<dbReference type="UniPathway" id="UPA00219"/>
<gene>
    <name evidence="2" type="primary">gatD</name>
    <name evidence="4" type="ORF">HMPREF0620_0132</name>
</gene>
<dbReference type="GO" id="GO:0071555">
    <property type="term" value="P:cell wall organization"/>
    <property type="evidence" value="ECO:0007669"/>
    <property type="project" value="UniProtKB-KW"/>
</dbReference>
<evidence type="ECO:0000313" key="5">
    <source>
        <dbReference type="Proteomes" id="UP000004946"/>
    </source>
</evidence>
<dbReference type="GO" id="GO:0140282">
    <property type="term" value="F:carbon-nitrogen ligase activity on lipid II"/>
    <property type="evidence" value="ECO:0007669"/>
    <property type="project" value="UniProtKB-UniRule"/>
</dbReference>
<keyword evidence="2" id="KW-0436">Ligase</keyword>
<keyword evidence="2" id="KW-0573">Peptidoglycan synthesis</keyword>
<comment type="catalytic activity">
    <reaction evidence="2">
        <text>beta-D-GlcNAc-(1-&gt;4)-Mur2Ac(oyl-L-Ala-gamma-D-Glu-L-Lys-D-Ala-D-Ala)-di-trans,octa-cis-undecaprenyl diphosphate + L-glutamine + ATP + H2O = beta-D-GlcNAc-(1-&gt;4)-Mur2Ac(oyl-L-Ala-D-isoglutaminyl-L-Lys-D-Ala-D-Ala)-di-trans,octa-cis-undecaprenyl diphosphate + L-glutamate + ADP + phosphate + H(+)</text>
        <dbReference type="Rhea" id="RHEA:57928"/>
        <dbReference type="ChEBI" id="CHEBI:15377"/>
        <dbReference type="ChEBI" id="CHEBI:15378"/>
        <dbReference type="ChEBI" id="CHEBI:29985"/>
        <dbReference type="ChEBI" id="CHEBI:30616"/>
        <dbReference type="ChEBI" id="CHEBI:43474"/>
        <dbReference type="ChEBI" id="CHEBI:58359"/>
        <dbReference type="ChEBI" id="CHEBI:60033"/>
        <dbReference type="ChEBI" id="CHEBI:62233"/>
        <dbReference type="ChEBI" id="CHEBI:456216"/>
        <dbReference type="EC" id="6.3.5.13"/>
    </reaction>
</comment>
<keyword evidence="2" id="KW-0378">Hydrolase</keyword>
<keyword evidence="2" id="KW-0133">Cell shape</keyword>
<feature type="domain" description="CobB/CobQ-like glutamine amidotransferase" evidence="3">
    <location>
        <begin position="18"/>
        <end position="211"/>
    </location>
</feature>
<evidence type="ECO:0000313" key="4">
    <source>
        <dbReference type="EMBL" id="EFT83127.1"/>
    </source>
</evidence>
<dbReference type="InterPro" id="IPR029062">
    <property type="entry name" value="Class_I_gatase-like"/>
</dbReference>
<comment type="similarity">
    <text evidence="2">Belongs to the CobB/CobQ family. GatD subfamily.</text>
</comment>
<accession>E6JZ33</accession>
<dbReference type="HAMAP" id="MF_02213">
    <property type="entry name" value="Lipid_II_synth_GatD"/>
    <property type="match status" value="1"/>
</dbReference>
<organism evidence="4 5">
    <name type="scientific">Parascardovia denticolens DSM 10105 = JCM 12538</name>
    <dbReference type="NCBI Taxonomy" id="864564"/>
    <lineage>
        <taxon>Bacteria</taxon>
        <taxon>Bacillati</taxon>
        <taxon>Actinomycetota</taxon>
        <taxon>Actinomycetes</taxon>
        <taxon>Bifidobacteriales</taxon>
        <taxon>Bifidobacteriaceae</taxon>
        <taxon>Parascardovia</taxon>
    </lineage>
</organism>
<dbReference type="GO" id="GO:0009252">
    <property type="term" value="P:peptidoglycan biosynthetic process"/>
    <property type="evidence" value="ECO:0007669"/>
    <property type="project" value="UniProtKB-UniRule"/>
</dbReference>
<dbReference type="InterPro" id="IPR033949">
    <property type="entry name" value="CobQ_GATase1"/>
</dbReference>
<dbReference type="GO" id="GO:0009236">
    <property type="term" value="P:cobalamin biosynthetic process"/>
    <property type="evidence" value="ECO:0007669"/>
    <property type="project" value="InterPro"/>
</dbReference>
<proteinExistence type="inferred from homology"/>
<dbReference type="KEGG" id="pdo:PSDT_1444"/>
<dbReference type="AlphaFoldDB" id="E6JZ33"/>
<comment type="catalytic activity">
    <reaction evidence="2">
        <text>L-glutamine + H2O = L-glutamate + NH4(+)</text>
        <dbReference type="Rhea" id="RHEA:15889"/>
        <dbReference type="ChEBI" id="CHEBI:15377"/>
        <dbReference type="ChEBI" id="CHEBI:28938"/>
        <dbReference type="ChEBI" id="CHEBI:29985"/>
        <dbReference type="ChEBI" id="CHEBI:58359"/>
        <dbReference type="EC" id="3.5.1.2"/>
    </reaction>
</comment>
<dbReference type="EMBL" id="AEON01000001">
    <property type="protein sequence ID" value="EFT83127.1"/>
    <property type="molecule type" value="Genomic_DNA"/>
</dbReference>
<sequence>MNEAKNEPAGQTPPKQVDIVCLYPQDMNIYGDLGNLKVIETRVRLYGYQPMVHMYNVGDPWPERADLLVGGGGQDHGQISVGEDLEKIAPMLRGLADAGVPILVICGLYQLLGHDFETVEEEKISGIGLLDVHTVGQKVRMIGNLTEHTQEFGDVIGYENHSGQTFLGPGSQAWGRVDADGTGNNGQDHTEGARYKNVIGTYLHGSLLPKNPAVADFLIKTAITNRYGKFEDASTPSQKKELAMLNRLAARARKSAMARPR</sequence>
<dbReference type="CDD" id="cd01750">
    <property type="entry name" value="GATase1_CobQ"/>
    <property type="match status" value="1"/>
</dbReference>
<evidence type="ECO:0000259" key="3">
    <source>
        <dbReference type="Pfam" id="PF07685"/>
    </source>
</evidence>
<dbReference type="Pfam" id="PF07685">
    <property type="entry name" value="GATase_3"/>
    <property type="match status" value="1"/>
</dbReference>
<dbReference type="eggNOG" id="COG3442">
    <property type="taxonomic scope" value="Bacteria"/>
</dbReference>
<dbReference type="SUPFAM" id="SSF52317">
    <property type="entry name" value="Class I glutamine amidotransferase-like"/>
    <property type="match status" value="1"/>
</dbReference>
<comment type="function">
    <text evidence="2">The lipid II isoglutaminyl synthase complex catalyzes the formation of alpha-D-isoglutamine in the cell wall lipid II stem peptide. The GatD subunit catalyzes the hydrolysis of glutamine to glutamate and ammonia. The resulting ammonia molecule is channeled to the active site of MurT.</text>
</comment>
<dbReference type="PATRIC" id="fig|864564.6.peg.1585"/>